<sequence>IPQGDINEGRDDLCDSEEDLQKALQEPEQVEVEGDHLSNIQDERDDHLSNLDQIMQGDTIDERDDMKYLLCDSEG</sequence>
<comment type="caution">
    <text evidence="1">The sequence shown here is derived from an EMBL/GenBank/DDBJ whole genome shotgun (WGS) entry which is preliminary data.</text>
</comment>
<evidence type="ECO:0000313" key="1">
    <source>
        <dbReference type="EMBL" id="KAG2300979.1"/>
    </source>
</evidence>
<gene>
    <name evidence="1" type="ORF">Bca52824_037451</name>
</gene>
<organism evidence="1 2">
    <name type="scientific">Brassica carinata</name>
    <name type="common">Ethiopian mustard</name>
    <name type="synonym">Abyssinian cabbage</name>
    <dbReference type="NCBI Taxonomy" id="52824"/>
    <lineage>
        <taxon>Eukaryota</taxon>
        <taxon>Viridiplantae</taxon>
        <taxon>Streptophyta</taxon>
        <taxon>Embryophyta</taxon>
        <taxon>Tracheophyta</taxon>
        <taxon>Spermatophyta</taxon>
        <taxon>Magnoliopsida</taxon>
        <taxon>eudicotyledons</taxon>
        <taxon>Gunneridae</taxon>
        <taxon>Pentapetalae</taxon>
        <taxon>rosids</taxon>
        <taxon>malvids</taxon>
        <taxon>Brassicales</taxon>
        <taxon>Brassicaceae</taxon>
        <taxon>Brassiceae</taxon>
        <taxon>Brassica</taxon>
    </lineage>
</organism>
<reference evidence="1 2" key="1">
    <citation type="submission" date="2020-02" db="EMBL/GenBank/DDBJ databases">
        <authorList>
            <person name="Ma Q."/>
            <person name="Huang Y."/>
            <person name="Song X."/>
            <person name="Pei D."/>
        </authorList>
    </citation>
    <scope>NUCLEOTIDE SEQUENCE [LARGE SCALE GENOMIC DNA]</scope>
    <source>
        <strain evidence="1">Sxm20200214</strain>
        <tissue evidence="1">Leaf</tissue>
    </source>
</reference>
<keyword evidence="2" id="KW-1185">Reference proteome</keyword>
<dbReference type="EMBL" id="JAAMPC010000008">
    <property type="protein sequence ID" value="KAG2300979.1"/>
    <property type="molecule type" value="Genomic_DNA"/>
</dbReference>
<accession>A0A8X7S5R2</accession>
<dbReference type="Proteomes" id="UP000886595">
    <property type="component" value="Unassembled WGS sequence"/>
</dbReference>
<feature type="non-terminal residue" evidence="1">
    <location>
        <position position="1"/>
    </location>
</feature>
<evidence type="ECO:0000313" key="2">
    <source>
        <dbReference type="Proteomes" id="UP000886595"/>
    </source>
</evidence>
<name>A0A8X7S5R2_BRACI</name>
<protein>
    <submittedName>
        <fullName evidence="1">Uncharacterized protein</fullName>
    </submittedName>
</protein>
<dbReference type="AlphaFoldDB" id="A0A8X7S5R2"/>
<proteinExistence type="predicted"/>
<feature type="non-terminal residue" evidence="1">
    <location>
        <position position="75"/>
    </location>
</feature>